<feature type="transmembrane region" description="Helical" evidence="1">
    <location>
        <begin position="221"/>
        <end position="237"/>
    </location>
</feature>
<feature type="transmembrane region" description="Helical" evidence="1">
    <location>
        <begin position="159"/>
        <end position="178"/>
    </location>
</feature>
<feature type="transmembrane region" description="Helical" evidence="1">
    <location>
        <begin position="78"/>
        <end position="99"/>
    </location>
</feature>
<evidence type="ECO:0000313" key="2">
    <source>
        <dbReference type="EMBL" id="WPU63870.1"/>
    </source>
</evidence>
<sequence>MAKPWIKYALLIGTAFATFVFFFTKPAMPQELSYHLFVDQRMFWNIPNTLDVLSNLAFLIVGILGLRESCKINSPVKNSWIAFFVSILLVAPGSAFYHWAPNNYTLIWDRLPMSTGFMALYVIMLAEHISFKFTKLLPWALLMGLVSVLVWVATDDLRFYFWVQFSSFLTVPIILLAFTSRYTHKGWFGVTLLFYGLAKWTEVKDKEVFIWTHELMSGHTLKHILAAIGLMGVWWMLKVRSEAASVRTHSV</sequence>
<feature type="transmembrane region" description="Helical" evidence="1">
    <location>
        <begin position="111"/>
        <end position="129"/>
    </location>
</feature>
<gene>
    <name evidence="2" type="ORF">SOO65_14340</name>
</gene>
<feature type="transmembrane region" description="Helical" evidence="1">
    <location>
        <begin position="185"/>
        <end position="201"/>
    </location>
</feature>
<protein>
    <recommendedName>
        <fullName evidence="4">Ceramidase</fullName>
    </recommendedName>
</protein>
<feature type="transmembrane region" description="Helical" evidence="1">
    <location>
        <begin position="136"/>
        <end position="153"/>
    </location>
</feature>
<name>A0AAX4HKY9_9BACT</name>
<dbReference type="EMBL" id="CP139487">
    <property type="protein sequence ID" value="WPU63870.1"/>
    <property type="molecule type" value="Genomic_DNA"/>
</dbReference>
<dbReference type="PANTHER" id="PTHR34368:SF1">
    <property type="entry name" value="OS01G0962200 PROTEIN"/>
    <property type="match status" value="1"/>
</dbReference>
<dbReference type="RefSeq" id="WP_321391420.1">
    <property type="nucleotide sequence ID" value="NZ_CP139487.1"/>
</dbReference>
<evidence type="ECO:0000313" key="3">
    <source>
        <dbReference type="Proteomes" id="UP001324634"/>
    </source>
</evidence>
<dbReference type="Proteomes" id="UP001324634">
    <property type="component" value="Chromosome"/>
</dbReference>
<dbReference type="KEGG" id="psti:SOO65_14340"/>
<feature type="transmembrane region" description="Helical" evidence="1">
    <location>
        <begin position="45"/>
        <end position="66"/>
    </location>
</feature>
<evidence type="ECO:0008006" key="4">
    <source>
        <dbReference type="Google" id="ProtNLM"/>
    </source>
</evidence>
<reference evidence="2 3" key="1">
    <citation type="submission" date="2023-11" db="EMBL/GenBank/DDBJ databases">
        <title>Peredibacter starrii A3.12.</title>
        <authorList>
            <person name="Mitchell R.J."/>
        </authorList>
    </citation>
    <scope>NUCLEOTIDE SEQUENCE [LARGE SCALE GENOMIC DNA]</scope>
    <source>
        <strain evidence="2 3">A3.12</strain>
    </source>
</reference>
<accession>A0AAX4HKY9</accession>
<dbReference type="AlphaFoldDB" id="A0AAX4HKY9"/>
<keyword evidence="1" id="KW-1133">Transmembrane helix</keyword>
<keyword evidence="1" id="KW-0472">Membrane</keyword>
<dbReference type="PANTHER" id="PTHR34368">
    <property type="entry name" value="OS01G0962200 PROTEIN"/>
    <property type="match status" value="1"/>
</dbReference>
<keyword evidence="3" id="KW-1185">Reference proteome</keyword>
<organism evidence="2 3">
    <name type="scientific">Peredibacter starrii</name>
    <dbReference type="NCBI Taxonomy" id="28202"/>
    <lineage>
        <taxon>Bacteria</taxon>
        <taxon>Pseudomonadati</taxon>
        <taxon>Bdellovibrionota</taxon>
        <taxon>Bacteriovoracia</taxon>
        <taxon>Bacteriovoracales</taxon>
        <taxon>Bacteriovoracaceae</taxon>
        <taxon>Peredibacter</taxon>
    </lineage>
</organism>
<keyword evidence="1" id="KW-0812">Transmembrane</keyword>
<evidence type="ECO:0000256" key="1">
    <source>
        <dbReference type="SAM" id="Phobius"/>
    </source>
</evidence>
<proteinExistence type="predicted"/>